<comment type="caution">
    <text evidence="1">The sequence shown here is derived from an EMBL/GenBank/DDBJ whole genome shotgun (WGS) entry which is preliminary data.</text>
</comment>
<protein>
    <submittedName>
        <fullName evidence="1">Uncharacterized protein</fullName>
    </submittedName>
</protein>
<accession>A0ABW2Z8W2</accession>
<sequence>MPIQNTSKRSFEVGKEALYFKDKRNLKIKGDLPHAIQVAPHCQKIFLVSSRTCGPQKYAYLNAYTVRVFKLLNKEINIYDGRYLGEYIVDQFLEKQDTFNIDKLVPLIPALQQIKNEFLFTNDLPQSPKSNIERKDAKDIVKKLGTTKQIIVHAKKLLEVNA</sequence>
<organism evidence="1 2">
    <name type="scientific">Mucilaginibacter lutimaris</name>
    <dbReference type="NCBI Taxonomy" id="931629"/>
    <lineage>
        <taxon>Bacteria</taxon>
        <taxon>Pseudomonadati</taxon>
        <taxon>Bacteroidota</taxon>
        <taxon>Sphingobacteriia</taxon>
        <taxon>Sphingobacteriales</taxon>
        <taxon>Sphingobacteriaceae</taxon>
        <taxon>Mucilaginibacter</taxon>
    </lineage>
</organism>
<evidence type="ECO:0000313" key="1">
    <source>
        <dbReference type="EMBL" id="MFD0763246.1"/>
    </source>
</evidence>
<dbReference type="EMBL" id="JBHTIA010000002">
    <property type="protein sequence ID" value="MFD0763246.1"/>
    <property type="molecule type" value="Genomic_DNA"/>
</dbReference>
<dbReference type="RefSeq" id="WP_377137140.1">
    <property type="nucleotide sequence ID" value="NZ_JBHTIA010000002.1"/>
</dbReference>
<gene>
    <name evidence="1" type="ORF">ACFQZI_00175</name>
</gene>
<evidence type="ECO:0000313" key="2">
    <source>
        <dbReference type="Proteomes" id="UP001597073"/>
    </source>
</evidence>
<keyword evidence="2" id="KW-1185">Reference proteome</keyword>
<proteinExistence type="predicted"/>
<name>A0ABW2Z8W2_9SPHI</name>
<dbReference type="Proteomes" id="UP001597073">
    <property type="component" value="Unassembled WGS sequence"/>
</dbReference>
<reference evidence="2" key="1">
    <citation type="journal article" date="2019" name="Int. J. Syst. Evol. Microbiol.">
        <title>The Global Catalogue of Microorganisms (GCM) 10K type strain sequencing project: providing services to taxonomists for standard genome sequencing and annotation.</title>
        <authorList>
            <consortium name="The Broad Institute Genomics Platform"/>
            <consortium name="The Broad Institute Genome Sequencing Center for Infectious Disease"/>
            <person name="Wu L."/>
            <person name="Ma J."/>
        </authorList>
    </citation>
    <scope>NUCLEOTIDE SEQUENCE [LARGE SCALE GENOMIC DNA]</scope>
    <source>
        <strain evidence="2">CCUG 60742</strain>
    </source>
</reference>